<dbReference type="EMBL" id="WEGI01000011">
    <property type="protein sequence ID" value="MQY29472.1"/>
    <property type="molecule type" value="Genomic_DNA"/>
</dbReference>
<evidence type="ECO:0000313" key="2">
    <source>
        <dbReference type="Proteomes" id="UP000431401"/>
    </source>
</evidence>
<evidence type="ECO:0000313" key="1">
    <source>
        <dbReference type="EMBL" id="MQY29472.1"/>
    </source>
</evidence>
<protein>
    <submittedName>
        <fullName evidence="1">Uncharacterized protein</fullName>
    </submittedName>
</protein>
<keyword evidence="2" id="KW-1185">Reference proteome</keyword>
<dbReference type="Proteomes" id="UP000431401">
    <property type="component" value="Unassembled WGS sequence"/>
</dbReference>
<gene>
    <name evidence="1" type="ORF">NRB56_50620</name>
</gene>
<sequence length="168" mass="18463">MKRVSRYRLGIDFGRVVQGAAAEPGGEDTVFLSGGAEEALSSPPSAGAFEALARLVPLFDGAWVISKCGPRIEERTRQWLDHHDFYGATGVPRDHVRFCRARKDKAVHCADLGITHMIDDRLDVHRALHGLVPHLFWFGLQTEPAPEWVMPTPTWPVAEAAVLATLGS</sequence>
<accession>A0A7K0DVX1</accession>
<name>A0A7K0DVX1_9NOCA</name>
<proteinExistence type="predicted"/>
<comment type="caution">
    <text evidence="1">The sequence shown here is derived from an EMBL/GenBank/DDBJ whole genome shotgun (WGS) entry which is preliminary data.</text>
</comment>
<dbReference type="AlphaFoldDB" id="A0A7K0DVX1"/>
<dbReference type="RefSeq" id="WP_194290984.1">
    <property type="nucleotide sequence ID" value="NZ_WEGI01000011.1"/>
</dbReference>
<organism evidence="1 2">
    <name type="scientific">Nocardia aurantia</name>
    <dbReference type="NCBI Taxonomy" id="2585199"/>
    <lineage>
        <taxon>Bacteria</taxon>
        <taxon>Bacillati</taxon>
        <taxon>Actinomycetota</taxon>
        <taxon>Actinomycetes</taxon>
        <taxon>Mycobacteriales</taxon>
        <taxon>Nocardiaceae</taxon>
        <taxon>Nocardia</taxon>
    </lineage>
</organism>
<reference evidence="1 2" key="1">
    <citation type="submission" date="2019-10" db="EMBL/GenBank/DDBJ databases">
        <title>Nocardia macrotermitis sp. nov. and Nocardia aurantia sp. nov., isolated from the gut of fungus growing-termite Macrotermes natalensis.</title>
        <authorList>
            <person name="Benndorf R."/>
            <person name="Schwitalla J."/>
            <person name="Martin K."/>
            <person name="De Beer W."/>
            <person name="Kaster A.-K."/>
            <person name="Vollmers J."/>
            <person name="Poulsen M."/>
            <person name="Beemelmanns C."/>
        </authorList>
    </citation>
    <scope>NUCLEOTIDE SEQUENCE [LARGE SCALE GENOMIC DNA]</scope>
    <source>
        <strain evidence="1 2">RB56</strain>
    </source>
</reference>